<evidence type="ECO:0000313" key="5">
    <source>
        <dbReference type="EMBL" id="RMZ99911.1"/>
    </source>
</evidence>
<protein>
    <recommendedName>
        <fullName evidence="2">Thioredoxin</fullName>
    </recommendedName>
</protein>
<evidence type="ECO:0000256" key="1">
    <source>
        <dbReference type="ARBA" id="ARBA00023157"/>
    </source>
</evidence>
<evidence type="ECO:0000313" key="6">
    <source>
        <dbReference type="Proteomes" id="UP000276133"/>
    </source>
</evidence>
<sequence length="102" mass="11446">MIHHANSNPDFKNFISRGVTVVGFTAQWCAPCRMMTPIFESIAKLYPKLKFMKVDIEKLPDIAATEKVGSMPTYNIYKDGKIVEQMTGANTAQLMVLAAKYK</sequence>
<dbReference type="InterPro" id="IPR005746">
    <property type="entry name" value="Thioredoxin"/>
</dbReference>
<evidence type="ECO:0000256" key="2">
    <source>
        <dbReference type="PIRNR" id="PIRNR000077"/>
    </source>
</evidence>
<dbReference type="CDD" id="cd02947">
    <property type="entry name" value="TRX_family"/>
    <property type="match status" value="1"/>
</dbReference>
<dbReference type="SUPFAM" id="SSF52833">
    <property type="entry name" value="Thioredoxin-like"/>
    <property type="match status" value="1"/>
</dbReference>
<dbReference type="PANTHER" id="PTHR46115">
    <property type="entry name" value="THIOREDOXIN-LIKE PROTEIN 1"/>
    <property type="match status" value="1"/>
</dbReference>
<dbReference type="EMBL" id="REGN01009996">
    <property type="protein sequence ID" value="RMZ99911.1"/>
    <property type="molecule type" value="Genomic_DNA"/>
</dbReference>
<feature type="domain" description="Thioredoxin" evidence="4">
    <location>
        <begin position="1"/>
        <end position="102"/>
    </location>
</feature>
<dbReference type="STRING" id="10195.A0A3M7PLD1"/>
<dbReference type="InterPro" id="IPR036249">
    <property type="entry name" value="Thioredoxin-like_sf"/>
</dbReference>
<comment type="caution">
    <text evidence="5">The sequence shown here is derived from an EMBL/GenBank/DDBJ whole genome shotgun (WGS) entry which is preliminary data.</text>
</comment>
<dbReference type="Proteomes" id="UP000276133">
    <property type="component" value="Unassembled WGS sequence"/>
</dbReference>
<dbReference type="GO" id="GO:0015035">
    <property type="term" value="F:protein-disulfide reductase activity"/>
    <property type="evidence" value="ECO:0007669"/>
    <property type="project" value="InterPro"/>
</dbReference>
<dbReference type="AlphaFoldDB" id="A0A3M7PLD1"/>
<dbReference type="OrthoDB" id="2121326at2759"/>
<dbReference type="Gene3D" id="3.40.30.10">
    <property type="entry name" value="Glutaredoxin"/>
    <property type="match status" value="1"/>
</dbReference>
<dbReference type="InterPro" id="IPR013766">
    <property type="entry name" value="Thioredoxin_domain"/>
</dbReference>
<dbReference type="InterPro" id="IPR017937">
    <property type="entry name" value="Thioredoxin_CS"/>
</dbReference>
<evidence type="ECO:0000256" key="3">
    <source>
        <dbReference type="PIRSR" id="PIRSR000077-4"/>
    </source>
</evidence>
<evidence type="ECO:0000259" key="4">
    <source>
        <dbReference type="PROSITE" id="PS51352"/>
    </source>
</evidence>
<dbReference type="PROSITE" id="PS00194">
    <property type="entry name" value="THIOREDOXIN_1"/>
    <property type="match status" value="1"/>
</dbReference>
<reference evidence="5 6" key="1">
    <citation type="journal article" date="2018" name="Sci. Rep.">
        <title>Genomic signatures of local adaptation to the degree of environmental predictability in rotifers.</title>
        <authorList>
            <person name="Franch-Gras L."/>
            <person name="Hahn C."/>
            <person name="Garcia-Roger E.M."/>
            <person name="Carmona M.J."/>
            <person name="Serra M."/>
            <person name="Gomez A."/>
        </authorList>
    </citation>
    <scope>NUCLEOTIDE SEQUENCE [LARGE SCALE GENOMIC DNA]</scope>
    <source>
        <strain evidence="5">HYR1</strain>
    </source>
</reference>
<dbReference type="PROSITE" id="PS51352">
    <property type="entry name" value="THIOREDOXIN_2"/>
    <property type="match status" value="1"/>
</dbReference>
<gene>
    <name evidence="5" type="ORF">BpHYR1_021911</name>
</gene>
<keyword evidence="1 3" id="KW-1015">Disulfide bond</keyword>
<feature type="disulfide bond" description="Redox-active" evidence="3">
    <location>
        <begin position="29"/>
        <end position="32"/>
    </location>
</feature>
<proteinExistence type="inferred from homology"/>
<accession>A0A3M7PLD1</accession>
<keyword evidence="6" id="KW-1185">Reference proteome</keyword>
<organism evidence="5 6">
    <name type="scientific">Brachionus plicatilis</name>
    <name type="common">Marine rotifer</name>
    <name type="synonym">Brachionus muelleri</name>
    <dbReference type="NCBI Taxonomy" id="10195"/>
    <lineage>
        <taxon>Eukaryota</taxon>
        <taxon>Metazoa</taxon>
        <taxon>Spiralia</taxon>
        <taxon>Gnathifera</taxon>
        <taxon>Rotifera</taxon>
        <taxon>Eurotatoria</taxon>
        <taxon>Monogononta</taxon>
        <taxon>Pseudotrocha</taxon>
        <taxon>Ploima</taxon>
        <taxon>Brachionidae</taxon>
        <taxon>Brachionus</taxon>
    </lineage>
</organism>
<name>A0A3M7PLD1_BRAPC</name>
<keyword evidence="3" id="KW-0676">Redox-active center</keyword>
<dbReference type="PIRSF" id="PIRSF000077">
    <property type="entry name" value="Thioredoxin"/>
    <property type="match status" value="1"/>
</dbReference>
<comment type="similarity">
    <text evidence="2">Belongs to the thioredoxin family.</text>
</comment>
<dbReference type="Pfam" id="PF00085">
    <property type="entry name" value="Thioredoxin"/>
    <property type="match status" value="1"/>
</dbReference>